<dbReference type="Proteomes" id="UP001519460">
    <property type="component" value="Unassembled WGS sequence"/>
</dbReference>
<reference evidence="1 2" key="1">
    <citation type="journal article" date="2023" name="Sci. Data">
        <title>Genome assembly of the Korean intertidal mud-creeper Batillaria attramentaria.</title>
        <authorList>
            <person name="Patra A.K."/>
            <person name="Ho P.T."/>
            <person name="Jun S."/>
            <person name="Lee S.J."/>
            <person name="Kim Y."/>
            <person name="Won Y.J."/>
        </authorList>
    </citation>
    <scope>NUCLEOTIDE SEQUENCE [LARGE SCALE GENOMIC DNA]</scope>
    <source>
        <strain evidence="1">Wonlab-2016</strain>
    </source>
</reference>
<comment type="caution">
    <text evidence="1">The sequence shown here is derived from an EMBL/GenBank/DDBJ whole genome shotgun (WGS) entry which is preliminary data.</text>
</comment>
<dbReference type="AlphaFoldDB" id="A0ABD0LHU5"/>
<dbReference type="PROSITE" id="PS00086">
    <property type="entry name" value="CYTOCHROME_P450"/>
    <property type="match status" value="1"/>
</dbReference>
<proteinExistence type="predicted"/>
<organism evidence="1 2">
    <name type="scientific">Batillaria attramentaria</name>
    <dbReference type="NCBI Taxonomy" id="370345"/>
    <lineage>
        <taxon>Eukaryota</taxon>
        <taxon>Metazoa</taxon>
        <taxon>Spiralia</taxon>
        <taxon>Lophotrochozoa</taxon>
        <taxon>Mollusca</taxon>
        <taxon>Gastropoda</taxon>
        <taxon>Caenogastropoda</taxon>
        <taxon>Sorbeoconcha</taxon>
        <taxon>Cerithioidea</taxon>
        <taxon>Batillariidae</taxon>
        <taxon>Batillaria</taxon>
    </lineage>
</organism>
<dbReference type="InterPro" id="IPR017972">
    <property type="entry name" value="Cyt_P450_CS"/>
</dbReference>
<dbReference type="EMBL" id="JACVVK020000050">
    <property type="protein sequence ID" value="KAK7498579.1"/>
    <property type="molecule type" value="Genomic_DNA"/>
</dbReference>
<evidence type="ECO:0000313" key="2">
    <source>
        <dbReference type="Proteomes" id="UP001519460"/>
    </source>
</evidence>
<protein>
    <submittedName>
        <fullName evidence="1">Uncharacterized protein</fullName>
    </submittedName>
</protein>
<evidence type="ECO:0000313" key="1">
    <source>
        <dbReference type="EMBL" id="KAK7498579.1"/>
    </source>
</evidence>
<gene>
    <name evidence="1" type="ORF">BaRGS_00010239</name>
</gene>
<name>A0ABD0LHU5_9CAEN</name>
<accession>A0ABD0LHU5</accession>
<keyword evidence="2" id="KW-1185">Reference proteome</keyword>
<sequence length="120" mass="13088">MSNRDADDTQDQNTCRCQSLSLFGHGPKTCPGSAICTECIASSRPRIPLKPDTIFIFGKVRGSVFLLLLHRKTNQGKLRVGLPLAVKITDTLLPVHITFRHTLGTEGMGRGKTDAQRAGE</sequence>